<organism evidence="2 3">
    <name type="scientific">Thermodesulforhabdus norvegica</name>
    <dbReference type="NCBI Taxonomy" id="39841"/>
    <lineage>
        <taxon>Bacteria</taxon>
        <taxon>Pseudomonadati</taxon>
        <taxon>Thermodesulfobacteriota</taxon>
        <taxon>Syntrophobacteria</taxon>
        <taxon>Syntrophobacterales</taxon>
        <taxon>Thermodesulforhabdaceae</taxon>
        <taxon>Thermodesulforhabdus</taxon>
    </lineage>
</organism>
<evidence type="ECO:0000256" key="1">
    <source>
        <dbReference type="SAM" id="SignalP"/>
    </source>
</evidence>
<feature type="signal peptide" evidence="1">
    <location>
        <begin position="1"/>
        <end position="23"/>
    </location>
</feature>
<gene>
    <name evidence="2" type="ORF">SAMN05660836_01982</name>
</gene>
<dbReference type="AlphaFoldDB" id="A0A1I4UV61"/>
<evidence type="ECO:0000313" key="2">
    <source>
        <dbReference type="EMBL" id="SFM92862.1"/>
    </source>
</evidence>
<dbReference type="Proteomes" id="UP000199611">
    <property type="component" value="Unassembled WGS sequence"/>
</dbReference>
<protein>
    <recommendedName>
        <fullName evidence="4">DUF4397 domain-containing protein</fullName>
    </recommendedName>
</protein>
<reference evidence="3" key="1">
    <citation type="submission" date="2016-10" db="EMBL/GenBank/DDBJ databases">
        <authorList>
            <person name="Varghese N."/>
            <person name="Submissions S."/>
        </authorList>
    </citation>
    <scope>NUCLEOTIDE SEQUENCE [LARGE SCALE GENOMIC DNA]</scope>
    <source>
        <strain evidence="3">DSM 9990</strain>
    </source>
</reference>
<dbReference type="EMBL" id="FOUU01000007">
    <property type="protein sequence ID" value="SFM92862.1"/>
    <property type="molecule type" value="Genomic_DNA"/>
</dbReference>
<dbReference type="RefSeq" id="WP_093395435.1">
    <property type="nucleotide sequence ID" value="NZ_FOUU01000007.1"/>
</dbReference>
<evidence type="ECO:0000313" key="3">
    <source>
        <dbReference type="Proteomes" id="UP000199611"/>
    </source>
</evidence>
<accession>A0A1I4UV61</accession>
<keyword evidence="1" id="KW-0732">Signal</keyword>
<evidence type="ECO:0008006" key="4">
    <source>
        <dbReference type="Google" id="ProtNLM"/>
    </source>
</evidence>
<keyword evidence="3" id="KW-1185">Reference proteome</keyword>
<proteinExistence type="predicted"/>
<name>A0A1I4UV61_9BACT</name>
<sequence length="343" mass="37005">MKKKLLFLVIISGFLGLNSAAFSMQVASQFTKAYVVPSGGSVNMGFVLTHPEKVLVRALGPSVQSAFGQVIGDPLLRIYDINLNVISENDNWKDNPAKGEIEQTGLAPSNDYESAVIVELDPGLYSVEAVSARGEAGNLLVELYSLGQASAVYDDFTLSVLDAEKWNITAGNPVTVDGQYLQCVTSTYVESGRTYLCSISSTSSDYEWGVALQETPGVTESPLFVRRCLGRKEGVKVCAEFEVMSNRNVYARIVQEGADGLPQAVTFSEKIGTLSTGAFVSFAVDMVSRTVSFVFSSQGTDTIITVARSFGDLEEVFSQSPLVIYSTGTSPSKRSFLVDYVEN</sequence>
<dbReference type="STRING" id="39841.SAMN05660836_01982"/>
<feature type="chain" id="PRO_5011618806" description="DUF4397 domain-containing protein" evidence="1">
    <location>
        <begin position="24"/>
        <end position="343"/>
    </location>
</feature>